<protein>
    <submittedName>
        <fullName evidence="2">Uncharacterized protein</fullName>
    </submittedName>
</protein>
<dbReference type="EMBL" id="JARJLG010000056">
    <property type="protein sequence ID" value="KAJ7758083.1"/>
    <property type="molecule type" value="Genomic_DNA"/>
</dbReference>
<proteinExistence type="predicted"/>
<sequence length="648" mass="70921">MSSSSRSLKRKLSVPSPEELRAAFDHDHWALIRANSSFAEAITYFDGDFTQVSRADAIQPFELLEPTLSEFRQCEEAAVGHADASIVEDFIYQIYVLFNTFCSMFPGLEQGRFALLQEAFRDHKPPEKWFEEDFTIPEAHKRVENPFSQPPAARKALVMCRAPSASPPAAPPPTKKACLPHTAVEPDSGSDFEGPSTENPGLRRSIRDTRRPPPRPTSPPKTKAKAKPKGSAAPEVVLTSRAAGKQRKVASSPAPLSTIAHEPEPNNDSDNDSIQIITENASSTKPVPTLGEFDPKVIGQANTAFKPSKAQPRAPSVAPTVVAKHLVTSAGLPAEDIRSLFPCFSCLTRGYTCIYAGPGRRCFNCQKNGQTCNHAGKPHPVMVALDRLEPALGTTSRRFITHLKQISRTGRLVQLHQDLVATYIQQYLDDLKEFAFEFFQAEMALPAEHFHARFAASETEAEIKALFAQFEITFEDSLAHFQTINEIGGVFENADGEAVHHPRQHPSLKTPLARLDPSLVPKSVRAVAFDPENPPSDRDLTQVTPIHRVVDLKAPKEVLARFAPPSCPLVSSQAPVERLNPFARPPRDPNSLGREPSVPLSRHEGLPSPEVEPIDDDMGGGTGVGLSGVEEAPLGATARLFLRDMSLL</sequence>
<evidence type="ECO:0000313" key="3">
    <source>
        <dbReference type="Proteomes" id="UP001215280"/>
    </source>
</evidence>
<gene>
    <name evidence="2" type="ORF">DFH07DRAFT_958432</name>
</gene>
<evidence type="ECO:0000313" key="2">
    <source>
        <dbReference type="EMBL" id="KAJ7758083.1"/>
    </source>
</evidence>
<keyword evidence="3" id="KW-1185">Reference proteome</keyword>
<accession>A0AAD7NF48</accession>
<name>A0AAD7NF48_9AGAR</name>
<dbReference type="AlphaFoldDB" id="A0AAD7NF48"/>
<organism evidence="2 3">
    <name type="scientific">Mycena maculata</name>
    <dbReference type="NCBI Taxonomy" id="230809"/>
    <lineage>
        <taxon>Eukaryota</taxon>
        <taxon>Fungi</taxon>
        <taxon>Dikarya</taxon>
        <taxon>Basidiomycota</taxon>
        <taxon>Agaricomycotina</taxon>
        <taxon>Agaricomycetes</taxon>
        <taxon>Agaricomycetidae</taxon>
        <taxon>Agaricales</taxon>
        <taxon>Marasmiineae</taxon>
        <taxon>Mycenaceae</taxon>
        <taxon>Mycena</taxon>
    </lineage>
</organism>
<feature type="region of interest" description="Disordered" evidence="1">
    <location>
        <begin position="578"/>
        <end position="630"/>
    </location>
</feature>
<evidence type="ECO:0000256" key="1">
    <source>
        <dbReference type="SAM" id="MobiDB-lite"/>
    </source>
</evidence>
<comment type="caution">
    <text evidence="2">The sequence shown here is derived from an EMBL/GenBank/DDBJ whole genome shotgun (WGS) entry which is preliminary data.</text>
</comment>
<feature type="compositionally biased region" description="Pro residues" evidence="1">
    <location>
        <begin position="165"/>
        <end position="174"/>
    </location>
</feature>
<reference evidence="2" key="1">
    <citation type="submission" date="2023-03" db="EMBL/GenBank/DDBJ databases">
        <title>Massive genome expansion in bonnet fungi (Mycena s.s.) driven by repeated elements and novel gene families across ecological guilds.</title>
        <authorList>
            <consortium name="Lawrence Berkeley National Laboratory"/>
            <person name="Harder C.B."/>
            <person name="Miyauchi S."/>
            <person name="Viragh M."/>
            <person name="Kuo A."/>
            <person name="Thoen E."/>
            <person name="Andreopoulos B."/>
            <person name="Lu D."/>
            <person name="Skrede I."/>
            <person name="Drula E."/>
            <person name="Henrissat B."/>
            <person name="Morin E."/>
            <person name="Kohler A."/>
            <person name="Barry K."/>
            <person name="LaButti K."/>
            <person name="Morin E."/>
            <person name="Salamov A."/>
            <person name="Lipzen A."/>
            <person name="Mereny Z."/>
            <person name="Hegedus B."/>
            <person name="Baldrian P."/>
            <person name="Stursova M."/>
            <person name="Weitz H."/>
            <person name="Taylor A."/>
            <person name="Grigoriev I.V."/>
            <person name="Nagy L.G."/>
            <person name="Martin F."/>
            <person name="Kauserud H."/>
        </authorList>
    </citation>
    <scope>NUCLEOTIDE SEQUENCE</scope>
    <source>
        <strain evidence="2">CBHHK188m</strain>
    </source>
</reference>
<feature type="region of interest" description="Disordered" evidence="1">
    <location>
        <begin position="163"/>
        <end position="273"/>
    </location>
</feature>
<dbReference type="Proteomes" id="UP001215280">
    <property type="component" value="Unassembled WGS sequence"/>
</dbReference>